<comment type="subcellular location">
    <subcellularLocation>
        <location evidence="1 11">Cell outer membrane</location>
        <topology evidence="1 11">Multi-pass membrane protein</topology>
    </subcellularLocation>
</comment>
<evidence type="ECO:0008006" key="19">
    <source>
        <dbReference type="Google" id="ProtNLM"/>
    </source>
</evidence>
<evidence type="ECO:0000256" key="6">
    <source>
        <dbReference type="ARBA" id="ARBA00022729"/>
    </source>
</evidence>
<evidence type="ECO:0000256" key="5">
    <source>
        <dbReference type="ARBA" id="ARBA00022692"/>
    </source>
</evidence>
<dbReference type="EMBL" id="PIPV01000002">
    <property type="protein sequence ID" value="RUO57747.1"/>
    <property type="molecule type" value="Genomic_DNA"/>
</dbReference>
<keyword evidence="8 11" id="KW-0472">Membrane</keyword>
<dbReference type="NCBIfam" id="TIGR01785">
    <property type="entry name" value="TonB-hemin"/>
    <property type="match status" value="1"/>
</dbReference>
<dbReference type="PROSITE" id="PS01156">
    <property type="entry name" value="TONB_DEPENDENT_REC_2"/>
    <property type="match status" value="1"/>
</dbReference>
<evidence type="ECO:0000256" key="11">
    <source>
        <dbReference type="PROSITE-ProRule" id="PRU01360"/>
    </source>
</evidence>
<dbReference type="OrthoDB" id="9764669at2"/>
<evidence type="ECO:0000259" key="15">
    <source>
        <dbReference type="Pfam" id="PF00593"/>
    </source>
</evidence>
<evidence type="ECO:0000256" key="1">
    <source>
        <dbReference type="ARBA" id="ARBA00004571"/>
    </source>
</evidence>
<dbReference type="CDD" id="cd01347">
    <property type="entry name" value="ligand_gated_channel"/>
    <property type="match status" value="1"/>
</dbReference>
<comment type="similarity">
    <text evidence="2">Belongs to the TonB-dependent receptor family. Hemoglobin/haptoglobin binding protein subfamily.</text>
</comment>
<dbReference type="InterPro" id="IPR037066">
    <property type="entry name" value="Plug_dom_sf"/>
</dbReference>
<keyword evidence="10 11" id="KW-0998">Cell outer membrane</keyword>
<dbReference type="InterPro" id="IPR039426">
    <property type="entry name" value="TonB-dep_rcpt-like"/>
</dbReference>
<dbReference type="InterPro" id="IPR010917">
    <property type="entry name" value="TonB_rcpt_CS"/>
</dbReference>
<gene>
    <name evidence="17" type="ORF">CWE25_04575</name>
</gene>
<evidence type="ECO:0000256" key="14">
    <source>
        <dbReference type="SAM" id="SignalP"/>
    </source>
</evidence>
<keyword evidence="3 11" id="KW-0813">Transport</keyword>
<comment type="caution">
    <text evidence="17">The sequence shown here is derived from an EMBL/GenBank/DDBJ whole genome shotgun (WGS) entry which is preliminary data.</text>
</comment>
<dbReference type="NCBIfam" id="TIGR01786">
    <property type="entry name" value="TonB-hemlactrns"/>
    <property type="match status" value="1"/>
</dbReference>
<dbReference type="AlphaFoldDB" id="A0A432Y9X0"/>
<dbReference type="RefSeq" id="WP_110572948.1">
    <property type="nucleotide sequence ID" value="NZ_PIPV01000002.1"/>
</dbReference>
<dbReference type="InterPro" id="IPR012910">
    <property type="entry name" value="Plug_dom"/>
</dbReference>
<dbReference type="InterPro" id="IPR010949">
    <property type="entry name" value="TonB_Hb/transfer/lactofer_rcpt"/>
</dbReference>
<evidence type="ECO:0000256" key="10">
    <source>
        <dbReference type="ARBA" id="ARBA00023237"/>
    </source>
</evidence>
<feature type="short sequence motif" description="TonB C-terminal box" evidence="12">
    <location>
        <begin position="694"/>
        <end position="711"/>
    </location>
</feature>
<evidence type="ECO:0000259" key="16">
    <source>
        <dbReference type="Pfam" id="PF07715"/>
    </source>
</evidence>
<dbReference type="GO" id="GO:0015232">
    <property type="term" value="F:heme transmembrane transporter activity"/>
    <property type="evidence" value="ECO:0007669"/>
    <property type="project" value="InterPro"/>
</dbReference>
<dbReference type="InterPro" id="IPR000531">
    <property type="entry name" value="Beta-barrel_TonB"/>
</dbReference>
<feature type="domain" description="TonB-dependent receptor-like beta-barrel" evidence="15">
    <location>
        <begin position="241"/>
        <end position="673"/>
    </location>
</feature>
<evidence type="ECO:0000256" key="9">
    <source>
        <dbReference type="ARBA" id="ARBA00023170"/>
    </source>
</evidence>
<dbReference type="Proteomes" id="UP000287330">
    <property type="component" value="Unassembled WGS sequence"/>
</dbReference>
<dbReference type="GO" id="GO:0044718">
    <property type="term" value="P:siderophore transmembrane transport"/>
    <property type="evidence" value="ECO:0007669"/>
    <property type="project" value="TreeGrafter"/>
</dbReference>
<keyword evidence="5 11" id="KW-0812">Transmembrane</keyword>
<evidence type="ECO:0000256" key="2">
    <source>
        <dbReference type="ARBA" id="ARBA00008143"/>
    </source>
</evidence>
<dbReference type="SUPFAM" id="SSF56935">
    <property type="entry name" value="Porins"/>
    <property type="match status" value="1"/>
</dbReference>
<keyword evidence="7 13" id="KW-0798">TonB box</keyword>
<evidence type="ECO:0000313" key="18">
    <source>
        <dbReference type="Proteomes" id="UP000287330"/>
    </source>
</evidence>
<feature type="chain" id="PRO_5018992690" description="TonB-dependent hemoglobin/transferrin/lactoferrin family receptor" evidence="14">
    <location>
        <begin position="31"/>
        <end position="711"/>
    </location>
</feature>
<accession>A0A432Y9X0</accession>
<reference evidence="18" key="1">
    <citation type="journal article" date="2018" name="Front. Microbiol.">
        <title>Genome-Based Analysis Reveals the Taxonomy and Diversity of the Family Idiomarinaceae.</title>
        <authorList>
            <person name="Liu Y."/>
            <person name="Lai Q."/>
            <person name="Shao Z."/>
        </authorList>
    </citation>
    <scope>NUCLEOTIDE SEQUENCE [LARGE SCALE GENOMIC DNA]</scope>
    <source>
        <strain evidence="18">F23</strain>
    </source>
</reference>
<keyword evidence="4 11" id="KW-1134">Transmembrane beta strand</keyword>
<evidence type="ECO:0000256" key="7">
    <source>
        <dbReference type="ARBA" id="ARBA00023077"/>
    </source>
</evidence>
<dbReference type="GO" id="GO:0015344">
    <property type="term" value="F:siderophore uptake transmembrane transporter activity"/>
    <property type="evidence" value="ECO:0007669"/>
    <property type="project" value="TreeGrafter"/>
</dbReference>
<evidence type="ECO:0000256" key="3">
    <source>
        <dbReference type="ARBA" id="ARBA00022448"/>
    </source>
</evidence>
<keyword evidence="9" id="KW-0675">Receptor</keyword>
<keyword evidence="6 14" id="KW-0732">Signal</keyword>
<evidence type="ECO:0000256" key="8">
    <source>
        <dbReference type="ARBA" id="ARBA00023136"/>
    </source>
</evidence>
<dbReference type="PROSITE" id="PS52016">
    <property type="entry name" value="TONB_DEPENDENT_REC_3"/>
    <property type="match status" value="1"/>
</dbReference>
<evidence type="ECO:0000256" key="12">
    <source>
        <dbReference type="PROSITE-ProRule" id="PRU10144"/>
    </source>
</evidence>
<keyword evidence="18" id="KW-1185">Reference proteome</keyword>
<dbReference type="Pfam" id="PF07715">
    <property type="entry name" value="Plug"/>
    <property type="match status" value="1"/>
</dbReference>
<evidence type="ECO:0000256" key="4">
    <source>
        <dbReference type="ARBA" id="ARBA00022452"/>
    </source>
</evidence>
<organism evidence="17 18">
    <name type="scientific">Idiomarina fontislapidosi</name>
    <dbReference type="NCBI Taxonomy" id="263723"/>
    <lineage>
        <taxon>Bacteria</taxon>
        <taxon>Pseudomonadati</taxon>
        <taxon>Pseudomonadota</taxon>
        <taxon>Gammaproteobacteria</taxon>
        <taxon>Alteromonadales</taxon>
        <taxon>Idiomarinaceae</taxon>
        <taxon>Idiomarina</taxon>
    </lineage>
</organism>
<dbReference type="Pfam" id="PF00593">
    <property type="entry name" value="TonB_dep_Rec_b-barrel"/>
    <property type="match status" value="1"/>
</dbReference>
<dbReference type="PANTHER" id="PTHR30069:SF29">
    <property type="entry name" value="HEMOGLOBIN AND HEMOGLOBIN-HAPTOGLOBIN-BINDING PROTEIN 1-RELATED"/>
    <property type="match status" value="1"/>
</dbReference>
<sequence length="711" mass="77785">MNVWIKKTDSFKPSLLAAAIAATMTSGVYAAEVNLPAADQSVDEILVVTGSRTEEKLEDVAGAVSVISADDIDVQVSNGLADVFRYDPSIQSTGTQGQAQTLSIRGIGGNRVVYIKDGRRLNDAYAGGGGYLVGRGYLDVAQVQQIEVAKAAASPLYGSDGLGGVIVISTPDPSDLLKGDESAARLSLGFDSLTDETKLGFSGARQFDGSSAMIQVSARQGEETQNYEESLPGYEYDSQSVLAKWALDVGGDELKFTLDHFQQDTEQLLSQTNQTDDDNRQTALSVDYQRNQANAFADSQHWQLYLTDYQQGSDQVSAGASQAGAYIDYNDYGFEQQIIGARWQAQKQRDAASTRHDIVYGFDADYYDTERPRFKTRIATDGTVLQDNEPQKAFPGAETWLTGVFLQDNIAFKETAFKLIIGARLDHYEMSPNENTLYDMSELADISETAFSPKVAGVYTFESGVRGYLQYAEGFKIPPHDQAYQSHGIEPFYAILPNPDLQPESSRALEAGLKFSNDTTRWNFAAFYSRFDDFIETAVVGTSPTYIPGVDRVEYQYVNQDEVTIKGAEASLTHWLTDFMRFDSSAAYVTGENDATGEALTSLSPLSGNVSFGYFADNWHIRGIVNAVAEMDDVPSASAESGPYIETAGYTTVDVLAGMRLGDWQVNVAALNLTDKYYVPYQRVAGLSADAPTEQYSQPGRSFAIQASYRF</sequence>
<dbReference type="InterPro" id="IPR011276">
    <property type="entry name" value="TonB_haem/Hb_rcpt"/>
</dbReference>
<name>A0A432Y9X0_9GAMM</name>
<dbReference type="InterPro" id="IPR036942">
    <property type="entry name" value="Beta-barrel_TonB_sf"/>
</dbReference>
<dbReference type="Gene3D" id="2.170.130.10">
    <property type="entry name" value="TonB-dependent receptor, plug domain"/>
    <property type="match status" value="1"/>
</dbReference>
<dbReference type="Gene3D" id="2.40.170.20">
    <property type="entry name" value="TonB-dependent receptor, beta-barrel domain"/>
    <property type="match status" value="1"/>
</dbReference>
<feature type="signal peptide" evidence="14">
    <location>
        <begin position="1"/>
        <end position="30"/>
    </location>
</feature>
<evidence type="ECO:0000313" key="17">
    <source>
        <dbReference type="EMBL" id="RUO57747.1"/>
    </source>
</evidence>
<protein>
    <recommendedName>
        <fullName evidence="19">TonB-dependent hemoglobin/transferrin/lactoferrin family receptor</fullName>
    </recommendedName>
</protein>
<feature type="domain" description="TonB-dependent receptor plug" evidence="16">
    <location>
        <begin position="57"/>
        <end position="165"/>
    </location>
</feature>
<dbReference type="GO" id="GO:0009279">
    <property type="term" value="C:cell outer membrane"/>
    <property type="evidence" value="ECO:0007669"/>
    <property type="project" value="UniProtKB-SubCell"/>
</dbReference>
<evidence type="ECO:0000256" key="13">
    <source>
        <dbReference type="RuleBase" id="RU003357"/>
    </source>
</evidence>
<dbReference type="PANTHER" id="PTHR30069">
    <property type="entry name" value="TONB-DEPENDENT OUTER MEMBRANE RECEPTOR"/>
    <property type="match status" value="1"/>
</dbReference>
<proteinExistence type="inferred from homology"/>